<keyword evidence="4 8" id="KW-1133">Transmembrane helix</keyword>
<protein>
    <recommendedName>
        <fullName evidence="11">Major facilitator superfamily (MFS) profile domain-containing protein</fullName>
    </recommendedName>
</protein>
<keyword evidence="5 8" id="KW-0472">Membrane</keyword>
<evidence type="ECO:0000313" key="9">
    <source>
        <dbReference type="EMBL" id="RMJ13635.1"/>
    </source>
</evidence>
<feature type="transmembrane region" description="Helical" evidence="8">
    <location>
        <begin position="156"/>
        <end position="177"/>
    </location>
</feature>
<evidence type="ECO:0000256" key="3">
    <source>
        <dbReference type="ARBA" id="ARBA00022692"/>
    </source>
</evidence>
<dbReference type="EMBL" id="NKUJ01000104">
    <property type="protein sequence ID" value="RMJ13635.1"/>
    <property type="molecule type" value="Genomic_DNA"/>
</dbReference>
<dbReference type="AlphaFoldDB" id="A0A3M2S908"/>
<keyword evidence="10" id="KW-1185">Reference proteome</keyword>
<dbReference type="GO" id="GO:0016020">
    <property type="term" value="C:membrane"/>
    <property type="evidence" value="ECO:0007669"/>
    <property type="project" value="UniProtKB-SubCell"/>
</dbReference>
<dbReference type="PANTHER" id="PTHR43791:SF97">
    <property type="entry name" value="ALLANTOATE TRANSPORTER, PUTATIVE (AFU_ORTHOLOGUE AFUA_1G14700)-RELATED"/>
    <property type="match status" value="1"/>
</dbReference>
<evidence type="ECO:0000256" key="6">
    <source>
        <dbReference type="ARBA" id="ARBA00023180"/>
    </source>
</evidence>
<dbReference type="PANTHER" id="PTHR43791">
    <property type="entry name" value="PERMEASE-RELATED"/>
    <property type="match status" value="1"/>
</dbReference>
<organism evidence="9 10">
    <name type="scientific">Fusarium kuroshium</name>
    <dbReference type="NCBI Taxonomy" id="2010991"/>
    <lineage>
        <taxon>Eukaryota</taxon>
        <taxon>Fungi</taxon>
        <taxon>Dikarya</taxon>
        <taxon>Ascomycota</taxon>
        <taxon>Pezizomycotina</taxon>
        <taxon>Sordariomycetes</taxon>
        <taxon>Hypocreomycetidae</taxon>
        <taxon>Hypocreales</taxon>
        <taxon>Nectriaceae</taxon>
        <taxon>Fusarium</taxon>
        <taxon>Fusarium solani species complex</taxon>
    </lineage>
</organism>
<evidence type="ECO:0000256" key="8">
    <source>
        <dbReference type="SAM" id="Phobius"/>
    </source>
</evidence>
<dbReference type="OrthoDB" id="6730379at2759"/>
<dbReference type="Proteomes" id="UP000277212">
    <property type="component" value="Unassembled WGS sequence"/>
</dbReference>
<feature type="compositionally biased region" description="Polar residues" evidence="7">
    <location>
        <begin position="13"/>
        <end position="22"/>
    </location>
</feature>
<accession>A0A3M2S908</accession>
<feature type="region of interest" description="Disordered" evidence="7">
    <location>
        <begin position="1"/>
        <end position="31"/>
    </location>
</feature>
<feature type="transmembrane region" description="Helical" evidence="8">
    <location>
        <begin position="450"/>
        <end position="471"/>
    </location>
</feature>
<feature type="transmembrane region" description="Helical" evidence="8">
    <location>
        <begin position="291"/>
        <end position="314"/>
    </location>
</feature>
<evidence type="ECO:0000256" key="7">
    <source>
        <dbReference type="SAM" id="MobiDB-lite"/>
    </source>
</evidence>
<dbReference type="GO" id="GO:0022857">
    <property type="term" value="F:transmembrane transporter activity"/>
    <property type="evidence" value="ECO:0007669"/>
    <property type="project" value="InterPro"/>
</dbReference>
<dbReference type="InterPro" id="IPR036259">
    <property type="entry name" value="MFS_trans_sf"/>
</dbReference>
<feature type="transmembrane region" description="Helical" evidence="8">
    <location>
        <begin position="326"/>
        <end position="348"/>
    </location>
</feature>
<keyword evidence="6" id="KW-0325">Glycoprotein</keyword>
<keyword evidence="3 8" id="KW-0812">Transmembrane</keyword>
<dbReference type="Gene3D" id="1.20.1250.20">
    <property type="entry name" value="MFS general substrate transporter like domains"/>
    <property type="match status" value="1"/>
</dbReference>
<evidence type="ECO:0000256" key="2">
    <source>
        <dbReference type="ARBA" id="ARBA00022448"/>
    </source>
</evidence>
<gene>
    <name evidence="9" type="ORF">CDV36_006714</name>
</gene>
<feature type="transmembrane region" description="Helical" evidence="8">
    <location>
        <begin position="101"/>
        <end position="120"/>
    </location>
</feature>
<comment type="caution">
    <text evidence="9">The sequence shown here is derived from an EMBL/GenBank/DDBJ whole genome shotgun (WGS) entry which is preliminary data.</text>
</comment>
<sequence>MFDGKSEAEYDPNSPSLGATTSVDEDKSSRHDIDPATQYLRDHPEWVDYDHLEANKVRQKIDWRIMPLMVVTNTIGAVDKIIVSNAALYGMIEDTHLVGQQYNWVVSIFYLGWLVAEYPANAILQKFPVGKTVGITVFGWGAVVMCLGAAENAAGLLVLRFLLGVLEAPSYPAFTIINTMWYKKAEQPLRMALALAGFASLIAGGVSYGIGNLHTSIAPWKLLFLVMGAFQLLWGLVLYIWLPDSPLKDNFLSGKEKYIALDRVRENMIGIENKELKWYQVREAFTDYKTYLLVLFVLSIHVPTGGVVAFGAQIVSGLGFSTLETMLLSIPTGVTLTLSSFMVAVPQLWFKNKRCFAMGLCCVVPIACCTLLQHLPRENKVGRLMAYYFFYFFWGPYATAISLPMGNVSGHTKKLTVNASIFVAYCAANMIGPQVFFIREAPNYPTGYNTLLGFEVAAICCITAYAVGCFMENRRRDRKEGTNVSVGADEQFGDLTDYEKRGFRYLY</sequence>
<feature type="transmembrane region" description="Helical" evidence="8">
    <location>
        <begin position="65"/>
        <end position="89"/>
    </location>
</feature>
<name>A0A3M2S908_9HYPO</name>
<evidence type="ECO:0008006" key="11">
    <source>
        <dbReference type="Google" id="ProtNLM"/>
    </source>
</evidence>
<evidence type="ECO:0000256" key="5">
    <source>
        <dbReference type="ARBA" id="ARBA00023136"/>
    </source>
</evidence>
<evidence type="ECO:0000256" key="1">
    <source>
        <dbReference type="ARBA" id="ARBA00004141"/>
    </source>
</evidence>
<evidence type="ECO:0000256" key="4">
    <source>
        <dbReference type="ARBA" id="ARBA00022989"/>
    </source>
</evidence>
<dbReference type="InterPro" id="IPR011701">
    <property type="entry name" value="MFS"/>
</dbReference>
<comment type="subcellular location">
    <subcellularLocation>
        <location evidence="1">Membrane</location>
        <topology evidence="1">Multi-pass membrane protein</topology>
    </subcellularLocation>
</comment>
<proteinExistence type="predicted"/>
<feature type="transmembrane region" description="Helical" evidence="8">
    <location>
        <begin position="132"/>
        <end position="150"/>
    </location>
</feature>
<evidence type="ECO:0000313" key="10">
    <source>
        <dbReference type="Proteomes" id="UP000277212"/>
    </source>
</evidence>
<feature type="transmembrane region" description="Helical" evidence="8">
    <location>
        <begin position="415"/>
        <end position="438"/>
    </location>
</feature>
<dbReference type="SUPFAM" id="SSF103473">
    <property type="entry name" value="MFS general substrate transporter"/>
    <property type="match status" value="1"/>
</dbReference>
<dbReference type="Pfam" id="PF07690">
    <property type="entry name" value="MFS_1"/>
    <property type="match status" value="1"/>
</dbReference>
<feature type="transmembrane region" description="Helical" evidence="8">
    <location>
        <begin position="222"/>
        <end position="242"/>
    </location>
</feature>
<keyword evidence="2" id="KW-0813">Transport</keyword>
<reference evidence="9 10" key="1">
    <citation type="submission" date="2017-06" db="EMBL/GenBank/DDBJ databases">
        <title>Comparative genomic analysis of Ambrosia Fusariam Clade fungi.</title>
        <authorList>
            <person name="Stajich J.E."/>
            <person name="Carrillo J."/>
            <person name="Kijimoto T."/>
            <person name="Eskalen A."/>
            <person name="O'Donnell K."/>
            <person name="Kasson M."/>
        </authorList>
    </citation>
    <scope>NUCLEOTIDE SEQUENCE [LARGE SCALE GENOMIC DNA]</scope>
    <source>
        <strain evidence="9">UCR3666</strain>
    </source>
</reference>
<feature type="transmembrane region" description="Helical" evidence="8">
    <location>
        <begin position="385"/>
        <end position="403"/>
    </location>
</feature>
<feature type="transmembrane region" description="Helical" evidence="8">
    <location>
        <begin position="355"/>
        <end position="373"/>
    </location>
</feature>
<feature type="transmembrane region" description="Helical" evidence="8">
    <location>
        <begin position="189"/>
        <end position="210"/>
    </location>
</feature>